<dbReference type="CDD" id="cd00086">
    <property type="entry name" value="homeodomain"/>
    <property type="match status" value="1"/>
</dbReference>
<feature type="compositionally biased region" description="Low complexity" evidence="6">
    <location>
        <begin position="133"/>
        <end position="147"/>
    </location>
</feature>
<feature type="region of interest" description="Disordered" evidence="6">
    <location>
        <begin position="600"/>
        <end position="654"/>
    </location>
</feature>
<keyword evidence="3 5" id="KW-0371">Homeobox</keyword>
<evidence type="ECO:0000256" key="6">
    <source>
        <dbReference type="SAM" id="MobiDB-lite"/>
    </source>
</evidence>
<sequence>MDYGNKELIEKTNWTANKIGNWFVQRRLWNGPLKETENNKNMVLNCRLSIPMSWNRINWKTKMPGKLTTKKKTTWETKITKRPRMYHYLSLPQDIEIKAKNRLRILKKMMWKLIEKITTGSKIKMVNRSVLRSGKASASTEGTSSGGNLKRSRPASSSESEGEVQVVKRGPRISRRNDTSPQVTPRRSNLTRSRRANSSASESEDVVQIAKRHSGSCRKEATAAQGSSQVNSKNRRTFNYPESESEDELQESRPKRKFVRRVTYEESDYDFENSPITKKTGEGSKSQMKMKNSDSKKYALSLSKSESDTESVKRTSKNVCRKRDAAQTKSNIVDSKKHVFSSFSSAVDCSSSEPEFQFGDLALEEKTDNELAEEPVQETISKRKRTRKAKDENKRSRVKFSGEQVQVLQTLFCETQFSTKEERENLAEKTNLSIRQVEKWFVHKRNRNPEMVKSRPGRRQRDLNKPSGFEDAMGKFFEKRQFLDKPNKALELESGGSWKRISNWLSKKRYTRLKAFIKKRNFDVFLYIGKEENVDGISLVGYLEERSLALKVLKYYRTKEVYLDQKEVVLADHHDVDYLNEPELDYQIYENQSDKAVVHNEENEMESENDGNRIDTPDETPVDEEQHGQETVAEDLPPDVKNIPLFGSSRKEDQRPPIVSHIQNAFDDFEMKNVPLFDPAPGFQERIQESNELVEGNEVHLVVYDVIHRDEPDEIAARGPVSVQRVLALHNDLEPYLGDIIGFKEIGFVIKTDIAEDKRNLNAEYLEGLILSFNCCLDYKKWTKIQVMEFFCQLVTPVTTTKLVEKVTAGSNLSMFQEEGYFEEINNDSSIINLDQFLIIHQEIEKLNRFQ</sequence>
<keyword evidence="9" id="KW-1185">Reference proteome</keyword>
<evidence type="ECO:0000313" key="9">
    <source>
        <dbReference type="Proteomes" id="UP000829354"/>
    </source>
</evidence>
<feature type="compositionally biased region" description="Low complexity" evidence="6">
    <location>
        <begin position="186"/>
        <end position="201"/>
    </location>
</feature>
<dbReference type="AlphaFoldDB" id="A0AAE9FD33"/>
<feature type="region of interest" description="Disordered" evidence="6">
    <location>
        <begin position="367"/>
        <end position="397"/>
    </location>
</feature>
<proteinExistence type="predicted"/>
<comment type="subcellular location">
    <subcellularLocation>
        <location evidence="1 5">Nucleus</location>
    </subcellularLocation>
</comment>
<evidence type="ECO:0000313" key="8">
    <source>
        <dbReference type="EMBL" id="UMM40365.1"/>
    </source>
</evidence>
<feature type="region of interest" description="Disordered" evidence="6">
    <location>
        <begin position="272"/>
        <end position="327"/>
    </location>
</feature>
<evidence type="ECO:0000256" key="1">
    <source>
        <dbReference type="ARBA" id="ARBA00004123"/>
    </source>
</evidence>
<dbReference type="SUPFAM" id="SSF46689">
    <property type="entry name" value="Homeodomain-like"/>
    <property type="match status" value="1"/>
</dbReference>
<reference evidence="8 9" key="1">
    <citation type="submission" date="2022-04" db="EMBL/GenBank/DDBJ databases">
        <title>Chromosome-level reference genomes for two strains of Caenorhabditis briggsae: an improved platform for comparative genomics.</title>
        <authorList>
            <person name="Stevens L."/>
            <person name="Andersen E."/>
        </authorList>
    </citation>
    <scope>NUCLEOTIDE SEQUENCE [LARGE SCALE GENOMIC DNA]</scope>
    <source>
        <strain evidence="8">VX34</strain>
        <tissue evidence="8">Whole-organism</tissue>
    </source>
</reference>
<dbReference type="EMBL" id="CP092625">
    <property type="protein sequence ID" value="UMM40365.1"/>
    <property type="molecule type" value="Genomic_DNA"/>
</dbReference>
<protein>
    <recommendedName>
        <fullName evidence="7">Homeobox domain-containing protein</fullName>
    </recommendedName>
</protein>
<dbReference type="GO" id="GO:0003677">
    <property type="term" value="F:DNA binding"/>
    <property type="evidence" value="ECO:0007669"/>
    <property type="project" value="UniProtKB-KW"/>
</dbReference>
<dbReference type="PANTHER" id="PTHR24324:SF5">
    <property type="entry name" value="HEMATOPOIETICALLY-EXPRESSED HOMEOBOX PROTEIN HHEX"/>
    <property type="match status" value="1"/>
</dbReference>
<feature type="compositionally biased region" description="Low complexity" evidence="6">
    <location>
        <begin position="156"/>
        <end position="167"/>
    </location>
</feature>
<dbReference type="SMART" id="SM00389">
    <property type="entry name" value="HOX"/>
    <property type="match status" value="1"/>
</dbReference>
<feature type="domain" description="Homeobox" evidence="7">
    <location>
        <begin position="393"/>
        <end position="455"/>
    </location>
</feature>
<gene>
    <name evidence="8" type="ORF">L5515_017027</name>
</gene>
<feature type="region of interest" description="Disordered" evidence="6">
    <location>
        <begin position="131"/>
        <end position="256"/>
    </location>
</feature>
<dbReference type="PANTHER" id="PTHR24324">
    <property type="entry name" value="HOMEOBOX PROTEIN HHEX"/>
    <property type="match status" value="1"/>
</dbReference>
<evidence type="ECO:0000256" key="3">
    <source>
        <dbReference type="ARBA" id="ARBA00023155"/>
    </source>
</evidence>
<evidence type="ECO:0000256" key="4">
    <source>
        <dbReference type="ARBA" id="ARBA00023242"/>
    </source>
</evidence>
<keyword evidence="4 5" id="KW-0539">Nucleus</keyword>
<dbReference type="Gene3D" id="1.10.10.60">
    <property type="entry name" value="Homeodomain-like"/>
    <property type="match status" value="1"/>
</dbReference>
<name>A0AAE9FD33_CAEBR</name>
<dbReference type="Proteomes" id="UP000829354">
    <property type="component" value="Chromosome X"/>
</dbReference>
<keyword evidence="2 5" id="KW-0238">DNA-binding</keyword>
<dbReference type="GO" id="GO:0005634">
    <property type="term" value="C:nucleus"/>
    <property type="evidence" value="ECO:0007669"/>
    <property type="project" value="UniProtKB-SubCell"/>
</dbReference>
<evidence type="ECO:0000256" key="2">
    <source>
        <dbReference type="ARBA" id="ARBA00023125"/>
    </source>
</evidence>
<accession>A0AAE9FD33</accession>
<evidence type="ECO:0000259" key="7">
    <source>
        <dbReference type="SMART" id="SM00389"/>
    </source>
</evidence>
<dbReference type="InterPro" id="IPR001356">
    <property type="entry name" value="HD"/>
</dbReference>
<dbReference type="InterPro" id="IPR009057">
    <property type="entry name" value="Homeodomain-like_sf"/>
</dbReference>
<organism evidence="8 9">
    <name type="scientific">Caenorhabditis briggsae</name>
    <dbReference type="NCBI Taxonomy" id="6238"/>
    <lineage>
        <taxon>Eukaryota</taxon>
        <taxon>Metazoa</taxon>
        <taxon>Ecdysozoa</taxon>
        <taxon>Nematoda</taxon>
        <taxon>Chromadorea</taxon>
        <taxon>Rhabditida</taxon>
        <taxon>Rhabditina</taxon>
        <taxon>Rhabditomorpha</taxon>
        <taxon>Rhabditoidea</taxon>
        <taxon>Rhabditidae</taxon>
        <taxon>Peloderinae</taxon>
        <taxon>Caenorhabditis</taxon>
    </lineage>
</organism>
<dbReference type="InterPro" id="IPR051000">
    <property type="entry name" value="Homeobox_DNA-bind_prot"/>
</dbReference>
<dbReference type="Pfam" id="PF00046">
    <property type="entry name" value="Homeodomain"/>
    <property type="match status" value="1"/>
</dbReference>
<evidence type="ECO:0000256" key="5">
    <source>
        <dbReference type="RuleBase" id="RU000682"/>
    </source>
</evidence>